<dbReference type="SMART" id="SM00356">
    <property type="entry name" value="ZnF_C3H1"/>
    <property type="match status" value="1"/>
</dbReference>
<dbReference type="InterPro" id="IPR036855">
    <property type="entry name" value="Znf_CCCH_sf"/>
</dbReference>
<feature type="compositionally biased region" description="Low complexity" evidence="5">
    <location>
        <begin position="45"/>
        <end position="55"/>
    </location>
</feature>
<feature type="region of interest" description="Disordered" evidence="5">
    <location>
        <begin position="612"/>
        <end position="656"/>
    </location>
</feature>
<reference evidence="7" key="1">
    <citation type="journal article" date="2020" name="Fungal Divers.">
        <title>Resolving the Mortierellaceae phylogeny through synthesis of multi-gene phylogenetics and phylogenomics.</title>
        <authorList>
            <person name="Vandepol N."/>
            <person name="Liber J."/>
            <person name="Desiro A."/>
            <person name="Na H."/>
            <person name="Kennedy M."/>
            <person name="Barry K."/>
            <person name="Grigoriev I.V."/>
            <person name="Miller A.N."/>
            <person name="O'Donnell K."/>
            <person name="Stajich J.E."/>
            <person name="Bonito G."/>
        </authorList>
    </citation>
    <scope>NUCLEOTIDE SEQUENCE</scope>
    <source>
        <strain evidence="7">MES-2147</strain>
    </source>
</reference>
<evidence type="ECO:0000313" key="8">
    <source>
        <dbReference type="Proteomes" id="UP000749646"/>
    </source>
</evidence>
<feature type="region of interest" description="Disordered" evidence="5">
    <location>
        <begin position="31"/>
        <end position="66"/>
    </location>
</feature>
<evidence type="ECO:0000256" key="2">
    <source>
        <dbReference type="ARBA" id="ARBA00022771"/>
    </source>
</evidence>
<evidence type="ECO:0000313" key="7">
    <source>
        <dbReference type="EMBL" id="KAF9925572.1"/>
    </source>
</evidence>
<dbReference type="EMBL" id="JAAAHW010010473">
    <property type="protein sequence ID" value="KAF9925572.1"/>
    <property type="molecule type" value="Genomic_DNA"/>
</dbReference>
<dbReference type="InterPro" id="IPR016135">
    <property type="entry name" value="UBQ-conjugating_enzyme/RWD"/>
</dbReference>
<feature type="region of interest" description="Disordered" evidence="5">
    <location>
        <begin position="522"/>
        <end position="544"/>
    </location>
</feature>
<gene>
    <name evidence="7" type="ORF">BGZ65_007668</name>
</gene>
<dbReference type="GO" id="GO:0008270">
    <property type="term" value="F:zinc ion binding"/>
    <property type="evidence" value="ECO:0007669"/>
    <property type="project" value="UniProtKB-KW"/>
</dbReference>
<feature type="non-terminal residue" evidence="7">
    <location>
        <position position="681"/>
    </location>
</feature>
<feature type="compositionally biased region" description="Polar residues" evidence="5">
    <location>
        <begin position="531"/>
        <end position="542"/>
    </location>
</feature>
<keyword evidence="3 4" id="KW-0862">Zinc</keyword>
<organism evidence="7 8">
    <name type="scientific">Modicella reniformis</name>
    <dbReference type="NCBI Taxonomy" id="1440133"/>
    <lineage>
        <taxon>Eukaryota</taxon>
        <taxon>Fungi</taxon>
        <taxon>Fungi incertae sedis</taxon>
        <taxon>Mucoromycota</taxon>
        <taxon>Mortierellomycotina</taxon>
        <taxon>Mortierellomycetes</taxon>
        <taxon>Mortierellales</taxon>
        <taxon>Mortierellaceae</taxon>
        <taxon>Modicella</taxon>
    </lineage>
</organism>
<evidence type="ECO:0000256" key="4">
    <source>
        <dbReference type="PROSITE-ProRule" id="PRU00723"/>
    </source>
</evidence>
<dbReference type="OrthoDB" id="10253329at2759"/>
<dbReference type="Pfam" id="PF00642">
    <property type="entry name" value="zf-CCCH"/>
    <property type="match status" value="1"/>
</dbReference>
<feature type="compositionally biased region" description="Low complexity" evidence="5">
    <location>
        <begin position="463"/>
        <end position="477"/>
    </location>
</feature>
<dbReference type="PROSITE" id="PS50103">
    <property type="entry name" value="ZF_C3H1"/>
    <property type="match status" value="1"/>
</dbReference>
<feature type="compositionally biased region" description="Acidic residues" evidence="5">
    <location>
        <begin position="405"/>
        <end position="441"/>
    </location>
</feature>
<keyword evidence="8" id="KW-1185">Reference proteome</keyword>
<evidence type="ECO:0000256" key="5">
    <source>
        <dbReference type="SAM" id="MobiDB-lite"/>
    </source>
</evidence>
<dbReference type="SUPFAM" id="SSF90229">
    <property type="entry name" value="CCCH zinc finger"/>
    <property type="match status" value="1"/>
</dbReference>
<feature type="domain" description="C3H1-type" evidence="6">
    <location>
        <begin position="5"/>
        <end position="33"/>
    </location>
</feature>
<feature type="region of interest" description="Disordered" evidence="5">
    <location>
        <begin position="330"/>
        <end position="480"/>
    </location>
</feature>
<keyword evidence="1 4" id="KW-0479">Metal-binding</keyword>
<dbReference type="Gene3D" id="4.10.1000.10">
    <property type="entry name" value="Zinc finger, CCCH-type"/>
    <property type="match status" value="1"/>
</dbReference>
<protein>
    <recommendedName>
        <fullName evidence="6">C3H1-type domain-containing protein</fullName>
    </recommendedName>
</protein>
<evidence type="ECO:0000256" key="1">
    <source>
        <dbReference type="ARBA" id="ARBA00022723"/>
    </source>
</evidence>
<evidence type="ECO:0000259" key="6">
    <source>
        <dbReference type="PROSITE" id="PS50103"/>
    </source>
</evidence>
<name>A0A9P6IJK9_9FUNG</name>
<keyword evidence="2 4" id="KW-0863">Zinc-finger</keyword>
<proteinExistence type="predicted"/>
<feature type="compositionally biased region" description="Polar residues" evidence="5">
    <location>
        <begin position="338"/>
        <end position="357"/>
    </location>
</feature>
<dbReference type="InterPro" id="IPR000571">
    <property type="entry name" value="Znf_CCCH"/>
</dbReference>
<feature type="compositionally biased region" description="Polar residues" evidence="5">
    <location>
        <begin position="31"/>
        <end position="44"/>
    </location>
</feature>
<evidence type="ECO:0000256" key="3">
    <source>
        <dbReference type="ARBA" id="ARBA00022833"/>
    </source>
</evidence>
<dbReference type="SUPFAM" id="SSF54495">
    <property type="entry name" value="UBC-like"/>
    <property type="match status" value="1"/>
</dbReference>
<feature type="zinc finger region" description="C3H1-type" evidence="4">
    <location>
        <begin position="5"/>
        <end position="33"/>
    </location>
</feature>
<dbReference type="AlphaFoldDB" id="A0A9P6IJK9"/>
<accession>A0A9P6IJK9</accession>
<sequence length="681" mass="75576">MATSTSSTLPCQFFLTRKGCRNGSACRFLHSTDQSNSPAQQQSSTQTKTRAQQRPPTRPPVQKPVPASLRNLTQTRDHDPAQAAASLRAYEISQVQNRFKSSFSTLQPDLFQFKIVPSDPDFPYEVPSLHVQLTIPPGYPQTPCTITVLNSDIPKGFAVNLERGFAAAALEKKSLLAQLNWLDVNMEQLLQKPPVPTIRFVKNATISTPKQHTWTTQQIEQAVLQRQKQVAQIQARFRSSFSTISSTEFQISVESSSSWQGPLWINLLVPQNFPLQPCEIRLKQDNHNHDIELWRARNVEQGFRRIVATMPQLTLFQLLNQLNRDLKDLMSIPDPPMIQQQTAEPTHTSQSLGTSERSSNKHTHNSNLQSRGEQDRNPKLIYVDAPLQPAGQNFDQHEDRGVSTSEDDDEDEIDHDSENESGSEDEEDDDSTDYAQYEDDDHPGSIQEDMRDDGNPGGTKDSGPYPAEAPAGPAVEAGPKRGIEIRMPDLKLEHISLLYCRSLSLQVRCSRCKGLIEIPDLVPDDSRSRSRSQGKQPGSSDTQRWRTCDNCQSLLGTYFRPEYIHVQSRTIGYLDLAGCSAFDILPSAFVPTCDECDQVLGLSSSSSAVGVSSANTHSNVDVDSASATETSSRRRSEPEQGSGAESGSGLKLPSNHSTQFIGFKQRIGRGMSATANCRKCH</sequence>
<dbReference type="Proteomes" id="UP000749646">
    <property type="component" value="Unassembled WGS sequence"/>
</dbReference>
<comment type="caution">
    <text evidence="7">The sequence shown here is derived from an EMBL/GenBank/DDBJ whole genome shotgun (WGS) entry which is preliminary data.</text>
</comment>